<feature type="chain" id="PRO_5036210270" evidence="1">
    <location>
        <begin position="22"/>
        <end position="530"/>
    </location>
</feature>
<proteinExistence type="predicted"/>
<name>A0A7R9BP38_9CRUS</name>
<dbReference type="PROSITE" id="PS51257">
    <property type="entry name" value="PROKAR_LIPOPROTEIN"/>
    <property type="match status" value="1"/>
</dbReference>
<dbReference type="SMART" id="SM00700">
    <property type="entry name" value="JHBP"/>
    <property type="match status" value="1"/>
</dbReference>
<sequence>MTIRIAIRLLFLSLVFSSCGGQDAKSRRQEVQEILEHFKQADPVGIPGIPVPDPMSIKDFQDKFGIVRIKFKDAVVHNLSKFKIDYVSLDLHSMEISLGINVPEVEMTGHYELLTLFSKSKGPFSVILKDVFAEGKTVLHTPREARHLEAEKLELDMSFRKILVNFENLGLMTKVLRGIMSQIGPSVFNSIKPGILSQVEELVVKDLNAALKKIPFQFSHSIKPIDVAMIHACGFARDNKYDPFHVPEQHVETSFLSLNTSGMSIYGLSKVQRGDHVIVSLRNNTIEARVEISTEEVTGSSKYKARVLSIWDVEGEIAFEVDYVKVGIMVTQPLNLDQKMSLKDVDLEIGRVRITPLGDATSASFAERILQAAVGIISGTVRNMIACVAEEPIRQMVEELMQEVDVEKMVRGAALPEVMKLEFFGFHVGDVLVFHEFTEFLPNVSVERLEVDSFPGLMKTMVIVTSVRRIFHAQWGGYRATLDAVFMAARLWTMMEDGVPGYDVAVPDVAKTQQLVPDPEFTIHPIEGQY</sequence>
<evidence type="ECO:0000256" key="1">
    <source>
        <dbReference type="SAM" id="SignalP"/>
    </source>
</evidence>
<gene>
    <name evidence="2" type="ORF">NMOB1V02_LOCUS5783</name>
</gene>
<protein>
    <submittedName>
        <fullName evidence="2">Uncharacterized protein</fullName>
    </submittedName>
</protein>
<accession>A0A7R9BP38</accession>
<dbReference type="InterPro" id="IPR038606">
    <property type="entry name" value="To_sf"/>
</dbReference>
<dbReference type="PANTHER" id="PTHR11008">
    <property type="entry name" value="PROTEIN TAKEOUT-LIKE PROTEIN"/>
    <property type="match status" value="1"/>
</dbReference>
<dbReference type="Pfam" id="PF06585">
    <property type="entry name" value="JHBP"/>
    <property type="match status" value="1"/>
</dbReference>
<evidence type="ECO:0000313" key="2">
    <source>
        <dbReference type="EMBL" id="CAD7278069.1"/>
    </source>
</evidence>
<dbReference type="InterPro" id="IPR038602">
    <property type="entry name" value="Mite_allergen_7_sf"/>
</dbReference>
<dbReference type="OrthoDB" id="8185598at2759"/>
<organism evidence="2">
    <name type="scientific">Notodromas monacha</name>
    <dbReference type="NCBI Taxonomy" id="399045"/>
    <lineage>
        <taxon>Eukaryota</taxon>
        <taxon>Metazoa</taxon>
        <taxon>Ecdysozoa</taxon>
        <taxon>Arthropoda</taxon>
        <taxon>Crustacea</taxon>
        <taxon>Oligostraca</taxon>
        <taxon>Ostracoda</taxon>
        <taxon>Podocopa</taxon>
        <taxon>Podocopida</taxon>
        <taxon>Cypridocopina</taxon>
        <taxon>Cypridoidea</taxon>
        <taxon>Cyprididae</taxon>
        <taxon>Notodromas</taxon>
    </lineage>
</organism>
<feature type="signal peptide" evidence="1">
    <location>
        <begin position="1"/>
        <end position="21"/>
    </location>
</feature>
<dbReference type="EMBL" id="CAJPEX010001098">
    <property type="protein sequence ID" value="CAG0918221.1"/>
    <property type="molecule type" value="Genomic_DNA"/>
</dbReference>
<reference evidence="2" key="1">
    <citation type="submission" date="2020-11" db="EMBL/GenBank/DDBJ databases">
        <authorList>
            <person name="Tran Van P."/>
        </authorList>
    </citation>
    <scope>NUCLEOTIDE SEQUENCE</scope>
</reference>
<dbReference type="Gene3D" id="3.15.10.50">
    <property type="match status" value="1"/>
</dbReference>
<dbReference type="PANTHER" id="PTHR11008:SF13">
    <property type="entry name" value="FI04421P"/>
    <property type="match status" value="1"/>
</dbReference>
<keyword evidence="3" id="KW-1185">Reference proteome</keyword>
<dbReference type="InterPro" id="IPR010562">
    <property type="entry name" value="Haemolymph_juvenile_hormone-bd"/>
</dbReference>
<dbReference type="Proteomes" id="UP000678499">
    <property type="component" value="Unassembled WGS sequence"/>
</dbReference>
<dbReference type="AlphaFoldDB" id="A0A7R9BP38"/>
<evidence type="ECO:0000313" key="3">
    <source>
        <dbReference type="Proteomes" id="UP000678499"/>
    </source>
</evidence>
<dbReference type="Gene3D" id="3.15.10.30">
    <property type="entry name" value="Haemolymph juvenile hormone binding protein"/>
    <property type="match status" value="1"/>
</dbReference>
<dbReference type="EMBL" id="OA883135">
    <property type="protein sequence ID" value="CAD7278069.1"/>
    <property type="molecule type" value="Genomic_DNA"/>
</dbReference>
<keyword evidence="1" id="KW-0732">Signal</keyword>